<keyword evidence="2" id="KW-0805">Transcription regulation</keyword>
<evidence type="ECO:0008006" key="11">
    <source>
        <dbReference type="Google" id="ProtNLM"/>
    </source>
</evidence>
<feature type="region of interest" description="Disordered" evidence="6">
    <location>
        <begin position="1"/>
        <end position="32"/>
    </location>
</feature>
<evidence type="ECO:0000256" key="3">
    <source>
        <dbReference type="ARBA" id="ARBA00023163"/>
    </source>
</evidence>
<keyword evidence="4" id="KW-0539">Nucleus</keyword>
<protein>
    <recommendedName>
        <fullName evidence="11">SANT domain-containing protein</fullName>
    </recommendedName>
</protein>
<dbReference type="AlphaFoldDB" id="A0AAV9CTW2"/>
<feature type="coiled-coil region" evidence="5">
    <location>
        <begin position="604"/>
        <end position="645"/>
    </location>
</feature>
<feature type="domain" description="DUF7650" evidence="7">
    <location>
        <begin position="293"/>
        <end position="378"/>
    </location>
</feature>
<evidence type="ECO:0000313" key="9">
    <source>
        <dbReference type="EMBL" id="KAK1292332.1"/>
    </source>
</evidence>
<dbReference type="GO" id="GO:0005634">
    <property type="term" value="C:nucleus"/>
    <property type="evidence" value="ECO:0007669"/>
    <property type="project" value="UniProtKB-SubCell"/>
</dbReference>
<keyword evidence="3" id="KW-0804">Transcription</keyword>
<feature type="domain" description="DUF7952" evidence="8">
    <location>
        <begin position="125"/>
        <end position="255"/>
    </location>
</feature>
<evidence type="ECO:0000256" key="5">
    <source>
        <dbReference type="SAM" id="Coils"/>
    </source>
</evidence>
<comment type="caution">
    <text evidence="9">The sequence shown here is derived from an EMBL/GenBank/DDBJ whole genome shotgun (WGS) entry which is preliminary data.</text>
</comment>
<reference evidence="9" key="2">
    <citation type="submission" date="2023-06" db="EMBL/GenBank/DDBJ databases">
        <authorList>
            <person name="Ma L."/>
            <person name="Liu K.-W."/>
            <person name="Li Z."/>
            <person name="Hsiao Y.-Y."/>
            <person name="Qi Y."/>
            <person name="Fu T."/>
            <person name="Tang G."/>
            <person name="Zhang D."/>
            <person name="Sun W.-H."/>
            <person name="Liu D.-K."/>
            <person name="Li Y."/>
            <person name="Chen G.-Z."/>
            <person name="Liu X.-D."/>
            <person name="Liao X.-Y."/>
            <person name="Jiang Y.-T."/>
            <person name="Yu X."/>
            <person name="Hao Y."/>
            <person name="Huang J."/>
            <person name="Zhao X.-W."/>
            <person name="Ke S."/>
            <person name="Chen Y.-Y."/>
            <person name="Wu W.-L."/>
            <person name="Hsu J.-L."/>
            <person name="Lin Y.-F."/>
            <person name="Huang M.-D."/>
            <person name="Li C.-Y."/>
            <person name="Huang L."/>
            <person name="Wang Z.-W."/>
            <person name="Zhao X."/>
            <person name="Zhong W.-Y."/>
            <person name="Peng D.-H."/>
            <person name="Ahmad S."/>
            <person name="Lan S."/>
            <person name="Zhang J.-S."/>
            <person name="Tsai W.-C."/>
            <person name="Van De Peer Y."/>
            <person name="Liu Z.-J."/>
        </authorList>
    </citation>
    <scope>NUCLEOTIDE SEQUENCE</scope>
    <source>
        <strain evidence="9">CP</strain>
        <tissue evidence="9">Leaves</tissue>
    </source>
</reference>
<proteinExistence type="predicted"/>
<evidence type="ECO:0000256" key="2">
    <source>
        <dbReference type="ARBA" id="ARBA00023015"/>
    </source>
</evidence>
<evidence type="ECO:0000259" key="7">
    <source>
        <dbReference type="Pfam" id="PF24662"/>
    </source>
</evidence>
<reference evidence="9" key="1">
    <citation type="journal article" date="2023" name="Nat. Commun.">
        <title>Diploid and tetraploid genomes of Acorus and the evolution of monocots.</title>
        <authorList>
            <person name="Ma L."/>
            <person name="Liu K.W."/>
            <person name="Li Z."/>
            <person name="Hsiao Y.Y."/>
            <person name="Qi Y."/>
            <person name="Fu T."/>
            <person name="Tang G.D."/>
            <person name="Zhang D."/>
            <person name="Sun W.H."/>
            <person name="Liu D.K."/>
            <person name="Li Y."/>
            <person name="Chen G.Z."/>
            <person name="Liu X.D."/>
            <person name="Liao X.Y."/>
            <person name="Jiang Y.T."/>
            <person name="Yu X."/>
            <person name="Hao Y."/>
            <person name="Huang J."/>
            <person name="Zhao X.W."/>
            <person name="Ke S."/>
            <person name="Chen Y.Y."/>
            <person name="Wu W.L."/>
            <person name="Hsu J.L."/>
            <person name="Lin Y.F."/>
            <person name="Huang M.D."/>
            <person name="Li C.Y."/>
            <person name="Huang L."/>
            <person name="Wang Z.W."/>
            <person name="Zhao X."/>
            <person name="Zhong W.Y."/>
            <person name="Peng D.H."/>
            <person name="Ahmad S."/>
            <person name="Lan S."/>
            <person name="Zhang J.S."/>
            <person name="Tsai W.C."/>
            <person name="Van de Peer Y."/>
            <person name="Liu Z.J."/>
        </authorList>
    </citation>
    <scope>NUCLEOTIDE SEQUENCE</scope>
    <source>
        <strain evidence="9">CP</strain>
    </source>
</reference>
<dbReference type="Proteomes" id="UP001180020">
    <property type="component" value="Unassembled WGS sequence"/>
</dbReference>
<gene>
    <name evidence="9" type="ORF">QJS10_CPB17g01380</name>
</gene>
<dbReference type="InterPro" id="IPR057712">
    <property type="entry name" value="DUF7952"/>
</dbReference>
<evidence type="ECO:0000259" key="8">
    <source>
        <dbReference type="Pfam" id="PF25826"/>
    </source>
</evidence>
<dbReference type="EMBL" id="JAUJYO010000017">
    <property type="protein sequence ID" value="KAK1292332.1"/>
    <property type="molecule type" value="Genomic_DNA"/>
</dbReference>
<evidence type="ECO:0000256" key="1">
    <source>
        <dbReference type="ARBA" id="ARBA00004123"/>
    </source>
</evidence>
<dbReference type="GO" id="GO:0003714">
    <property type="term" value="F:transcription corepressor activity"/>
    <property type="evidence" value="ECO:0007669"/>
    <property type="project" value="TreeGrafter"/>
</dbReference>
<organism evidence="9 10">
    <name type="scientific">Acorus calamus</name>
    <name type="common">Sweet flag</name>
    <dbReference type="NCBI Taxonomy" id="4465"/>
    <lineage>
        <taxon>Eukaryota</taxon>
        <taxon>Viridiplantae</taxon>
        <taxon>Streptophyta</taxon>
        <taxon>Embryophyta</taxon>
        <taxon>Tracheophyta</taxon>
        <taxon>Spermatophyta</taxon>
        <taxon>Magnoliopsida</taxon>
        <taxon>Liliopsida</taxon>
        <taxon>Acoraceae</taxon>
        <taxon>Acorus</taxon>
    </lineage>
</organism>
<feature type="compositionally biased region" description="Acidic residues" evidence="6">
    <location>
        <begin position="724"/>
        <end position="740"/>
    </location>
</feature>
<sequence length="740" mass="83923">MEMVEVDHREEHINNASANQNGSPESSGIFEEPQVSPRIGKEYQVLIPLLIPESERLQISQQSISFDGTIANHRPSHVEVSVCKTKPVDDYLENGRKFRGSVGSQLDVKPYWECKATSCSSGVSWSSGQKESFLLGLYIFGKNLSQVMRFVESKGMGDVLSFYYGKFYRSEEHCRWSKCRKMWSRKSIHRQRIFTGWRQQELLSRLMSQVSKESQNSLLEATKLFNEGRVSLEDYVFTLKSYVGIKILVEAVGIGKGKSDLTCMVSEPVRTAQPASLRSEIPIGNACSYLTSGDIIRFLTGDFRLSTARSKDLFWEAVWPRLLAKGWHSEQPKNHIGSKNALVFLVPGIKKFSRTKLVKGNHCFDSVSDVLNKVASDPILLELDVEASKVDDTSLAHDEAPSKAGEFRSLPAEDAFRYKPSRFCGDSEDSASDFVDTSLDHQRESDDINKSINRMCMFDEGLHKSGRTQYLASPVQKRRRLDSSENAPIHSSGSFAEIQPKTFEASSVKVAEVNPHQQKQSTNSTTKTNAEENCKCIFNANGVGINTDIDSNICKMESSQDRPQVAAPIGMNLPQFPINSDEALPWISMFACDTDRLTILSSKEQEERQLRLETEQKLKRSEKEMKELSRRLVEAEERAQAFVKKGGDAMEKRIADVQVAFQAEKEKMEKHNKRRLERKLKYFSALAKVKILRHGRKKYNRGFHKGYQACERGVPRPKDNQYFSDEEESDEEEENVNESD</sequence>
<feature type="region of interest" description="Disordered" evidence="6">
    <location>
        <begin position="471"/>
        <end position="492"/>
    </location>
</feature>
<keyword evidence="10" id="KW-1185">Reference proteome</keyword>
<name>A0AAV9CTW2_ACOCL</name>
<evidence type="ECO:0000256" key="6">
    <source>
        <dbReference type="SAM" id="MobiDB-lite"/>
    </source>
</evidence>
<keyword evidence="5" id="KW-0175">Coiled coil</keyword>
<dbReference type="PANTHER" id="PTHR13859:SF11">
    <property type="entry name" value="GRUNGE, ISOFORM J"/>
    <property type="match status" value="1"/>
</dbReference>
<dbReference type="PANTHER" id="PTHR13859">
    <property type="entry name" value="ATROPHIN-RELATED"/>
    <property type="match status" value="1"/>
</dbReference>
<dbReference type="InterPro" id="IPR056067">
    <property type="entry name" value="DUF7650"/>
</dbReference>
<dbReference type="Pfam" id="PF24662">
    <property type="entry name" value="DUF7650"/>
    <property type="match status" value="1"/>
</dbReference>
<feature type="compositionally biased region" description="Polar residues" evidence="6">
    <location>
        <begin position="14"/>
        <end position="26"/>
    </location>
</feature>
<comment type="subcellular location">
    <subcellularLocation>
        <location evidence="1">Nucleus</location>
    </subcellularLocation>
</comment>
<dbReference type="Pfam" id="PF25826">
    <property type="entry name" value="DUF7952"/>
    <property type="match status" value="1"/>
</dbReference>
<accession>A0AAV9CTW2</accession>
<feature type="compositionally biased region" description="Basic and acidic residues" evidence="6">
    <location>
        <begin position="1"/>
        <end position="13"/>
    </location>
</feature>
<feature type="region of interest" description="Disordered" evidence="6">
    <location>
        <begin position="703"/>
        <end position="740"/>
    </location>
</feature>
<evidence type="ECO:0000256" key="4">
    <source>
        <dbReference type="ARBA" id="ARBA00023242"/>
    </source>
</evidence>
<evidence type="ECO:0000313" key="10">
    <source>
        <dbReference type="Proteomes" id="UP001180020"/>
    </source>
</evidence>